<organism evidence="1 2">
    <name type="scientific">Polarella glacialis</name>
    <name type="common">Dinoflagellate</name>
    <dbReference type="NCBI Taxonomy" id="89957"/>
    <lineage>
        <taxon>Eukaryota</taxon>
        <taxon>Sar</taxon>
        <taxon>Alveolata</taxon>
        <taxon>Dinophyceae</taxon>
        <taxon>Suessiales</taxon>
        <taxon>Suessiaceae</taxon>
        <taxon>Polarella</taxon>
    </lineage>
</organism>
<reference evidence="1" key="1">
    <citation type="submission" date="2021-02" db="EMBL/GenBank/DDBJ databases">
        <authorList>
            <person name="Dougan E. K."/>
            <person name="Rhodes N."/>
            <person name="Thang M."/>
            <person name="Chan C."/>
        </authorList>
    </citation>
    <scope>NUCLEOTIDE SEQUENCE</scope>
</reference>
<name>A0A813ETT4_POLGL</name>
<sequence>TPSAVAARRPWLIKLHDVVAHLQVHDPKAAKVVPALWREAASQAARLEAERLGASPVHKQVQAIVQRLGVNSSCCTAGAFTVDFLDEESRLVLDIELVSWPVTCRVRHDVLRQIGYKPARLEYWDWKALRSSGDREAFLVRLLAAAKLSPEVVDEKR</sequence>
<protein>
    <recommendedName>
        <fullName evidence="3">RAP domain-containing protein</fullName>
    </recommendedName>
</protein>
<dbReference type="OrthoDB" id="390351at2759"/>
<comment type="caution">
    <text evidence="1">The sequence shown here is derived from an EMBL/GenBank/DDBJ whole genome shotgun (WGS) entry which is preliminary data.</text>
</comment>
<evidence type="ECO:0000313" key="2">
    <source>
        <dbReference type="Proteomes" id="UP000654075"/>
    </source>
</evidence>
<dbReference type="EMBL" id="CAJNNV010015088">
    <property type="protein sequence ID" value="CAE8603160.1"/>
    <property type="molecule type" value="Genomic_DNA"/>
</dbReference>
<proteinExistence type="predicted"/>
<keyword evidence="2" id="KW-1185">Reference proteome</keyword>
<evidence type="ECO:0008006" key="3">
    <source>
        <dbReference type="Google" id="ProtNLM"/>
    </source>
</evidence>
<feature type="non-terminal residue" evidence="1">
    <location>
        <position position="1"/>
    </location>
</feature>
<dbReference type="Proteomes" id="UP000654075">
    <property type="component" value="Unassembled WGS sequence"/>
</dbReference>
<accession>A0A813ETT4</accession>
<dbReference type="AlphaFoldDB" id="A0A813ETT4"/>
<gene>
    <name evidence="1" type="ORF">PGLA1383_LOCUS21379</name>
</gene>
<evidence type="ECO:0000313" key="1">
    <source>
        <dbReference type="EMBL" id="CAE8603160.1"/>
    </source>
</evidence>
<feature type="non-terminal residue" evidence="1">
    <location>
        <position position="157"/>
    </location>
</feature>